<dbReference type="OrthoDB" id="9796461at2"/>
<keyword evidence="1" id="KW-0812">Transmembrane</keyword>
<proteinExistence type="predicted"/>
<feature type="domain" description="Acyltransferase 3" evidence="2">
    <location>
        <begin position="5"/>
        <end position="150"/>
    </location>
</feature>
<keyword evidence="1" id="KW-0472">Membrane</keyword>
<dbReference type="AlphaFoldDB" id="A0A316AEI4"/>
<dbReference type="InterPro" id="IPR002656">
    <property type="entry name" value="Acyl_transf_3_dom"/>
</dbReference>
<keyword evidence="3" id="KW-0012">Acyltransferase</keyword>
<dbReference type="GO" id="GO:0016747">
    <property type="term" value="F:acyltransferase activity, transferring groups other than amino-acyl groups"/>
    <property type="evidence" value="ECO:0007669"/>
    <property type="project" value="InterPro"/>
</dbReference>
<evidence type="ECO:0000256" key="1">
    <source>
        <dbReference type="SAM" id="Phobius"/>
    </source>
</evidence>
<dbReference type="InterPro" id="IPR050879">
    <property type="entry name" value="Acyltransferase_3"/>
</dbReference>
<dbReference type="Pfam" id="PF01757">
    <property type="entry name" value="Acyl_transf_3"/>
    <property type="match status" value="1"/>
</dbReference>
<feature type="transmembrane region" description="Helical" evidence="1">
    <location>
        <begin position="78"/>
        <end position="100"/>
    </location>
</feature>
<reference evidence="3 4" key="1">
    <citation type="submission" date="2018-03" db="EMBL/GenBank/DDBJ databases">
        <title>Genomic Encyclopedia of Archaeal and Bacterial Type Strains, Phase II (KMG-II): from individual species to whole genera.</title>
        <authorList>
            <person name="Goeker M."/>
        </authorList>
    </citation>
    <scope>NUCLEOTIDE SEQUENCE [LARGE SCALE GENOMIC DNA]</scope>
    <source>
        <strain evidence="3 4">DSM 100346</strain>
    </source>
</reference>
<organism evidence="3 4">
    <name type="scientific">Dyadobacter jejuensis</name>
    <dbReference type="NCBI Taxonomy" id="1082580"/>
    <lineage>
        <taxon>Bacteria</taxon>
        <taxon>Pseudomonadati</taxon>
        <taxon>Bacteroidota</taxon>
        <taxon>Cytophagia</taxon>
        <taxon>Cytophagales</taxon>
        <taxon>Spirosomataceae</taxon>
        <taxon>Dyadobacter</taxon>
    </lineage>
</organism>
<dbReference type="GO" id="GO:0009103">
    <property type="term" value="P:lipopolysaccharide biosynthetic process"/>
    <property type="evidence" value="ECO:0007669"/>
    <property type="project" value="TreeGrafter"/>
</dbReference>
<keyword evidence="4" id="KW-1185">Reference proteome</keyword>
<evidence type="ECO:0000313" key="3">
    <source>
        <dbReference type="EMBL" id="PWJ56012.1"/>
    </source>
</evidence>
<dbReference type="PANTHER" id="PTHR23028">
    <property type="entry name" value="ACETYLTRANSFERASE"/>
    <property type="match status" value="1"/>
</dbReference>
<accession>A0A316AEI4</accession>
<keyword evidence="1" id="KW-1133">Transmembrane helix</keyword>
<gene>
    <name evidence="3" type="ORF">CLV98_112107</name>
</gene>
<sequence>MHHNNFHLIRFIAAVLVIYGHTYPLMGLGNLDHIQLWSGGLFPTAHMGVCIFFSISGYLIAQSLLGSSTLVQYSWKRFLRIMPGLIVLALFTILLIGPLVTTLSTSGYFHNPDTYAYIRIIKLFPAYPDQLPGVFKELPLSLVNGSLWTLA</sequence>
<dbReference type="PANTHER" id="PTHR23028:SF53">
    <property type="entry name" value="ACYL_TRANSF_3 DOMAIN-CONTAINING PROTEIN"/>
    <property type="match status" value="1"/>
</dbReference>
<dbReference type="EMBL" id="QGDT01000012">
    <property type="protein sequence ID" value="PWJ56012.1"/>
    <property type="molecule type" value="Genomic_DNA"/>
</dbReference>
<feature type="transmembrane region" description="Helical" evidence="1">
    <location>
        <begin position="46"/>
        <end position="66"/>
    </location>
</feature>
<comment type="caution">
    <text evidence="3">The sequence shown here is derived from an EMBL/GenBank/DDBJ whole genome shotgun (WGS) entry which is preliminary data.</text>
</comment>
<dbReference type="RefSeq" id="WP_109676899.1">
    <property type="nucleotide sequence ID" value="NZ_QGDT01000012.1"/>
</dbReference>
<name>A0A316AEI4_9BACT</name>
<dbReference type="Proteomes" id="UP000245880">
    <property type="component" value="Unassembled WGS sequence"/>
</dbReference>
<evidence type="ECO:0000259" key="2">
    <source>
        <dbReference type="Pfam" id="PF01757"/>
    </source>
</evidence>
<evidence type="ECO:0000313" key="4">
    <source>
        <dbReference type="Proteomes" id="UP000245880"/>
    </source>
</evidence>
<protein>
    <submittedName>
        <fullName evidence="3">Acyltransferase-like protein</fullName>
    </submittedName>
</protein>
<dbReference type="GO" id="GO:0016020">
    <property type="term" value="C:membrane"/>
    <property type="evidence" value="ECO:0007669"/>
    <property type="project" value="TreeGrafter"/>
</dbReference>
<feature type="transmembrane region" description="Helical" evidence="1">
    <location>
        <begin position="7"/>
        <end position="26"/>
    </location>
</feature>
<keyword evidence="3" id="KW-0808">Transferase</keyword>